<dbReference type="Pfam" id="PF22666">
    <property type="entry name" value="Glyco_hydro_2_N2"/>
    <property type="match status" value="1"/>
</dbReference>
<dbReference type="InterPro" id="IPR013783">
    <property type="entry name" value="Ig-like_fold"/>
</dbReference>
<dbReference type="GO" id="GO:0005975">
    <property type="term" value="P:carbohydrate metabolic process"/>
    <property type="evidence" value="ECO:0007669"/>
    <property type="project" value="InterPro"/>
</dbReference>
<dbReference type="EC" id="3.2.1.25" evidence="3"/>
<feature type="domain" description="Beta-mannosidase-like galactose-binding" evidence="7">
    <location>
        <begin position="29"/>
        <end position="189"/>
    </location>
</feature>
<dbReference type="InterPro" id="IPR006102">
    <property type="entry name" value="Ig-like_GH2"/>
</dbReference>
<dbReference type="RefSeq" id="WP_106248707.1">
    <property type="nucleotide sequence ID" value="NZ_PVZC01000006.1"/>
</dbReference>
<dbReference type="InterPro" id="IPR054593">
    <property type="entry name" value="Beta-mannosidase-like_N2"/>
</dbReference>
<dbReference type="Pfam" id="PF00703">
    <property type="entry name" value="Glyco_hydro_2"/>
    <property type="match status" value="1"/>
</dbReference>
<evidence type="ECO:0000256" key="1">
    <source>
        <dbReference type="ARBA" id="ARBA00000829"/>
    </source>
</evidence>
<dbReference type="AlphaFoldDB" id="A0A2T0Q016"/>
<name>A0A2T0Q016_9ACTN</name>
<dbReference type="EMBL" id="PVZC01000006">
    <property type="protein sequence ID" value="PRX97045.1"/>
    <property type="molecule type" value="Genomic_DNA"/>
</dbReference>
<dbReference type="InterPro" id="IPR017853">
    <property type="entry name" value="GH"/>
</dbReference>
<comment type="similarity">
    <text evidence="2">Belongs to the glycosyl hydrolase 2 family.</text>
</comment>
<keyword evidence="5" id="KW-0326">Glycosidase</keyword>
<evidence type="ECO:0000259" key="7">
    <source>
        <dbReference type="Pfam" id="PF22666"/>
    </source>
</evidence>
<dbReference type="SUPFAM" id="SSF49785">
    <property type="entry name" value="Galactose-binding domain-like"/>
    <property type="match status" value="1"/>
</dbReference>
<dbReference type="Gene3D" id="3.20.20.80">
    <property type="entry name" value="Glycosidases"/>
    <property type="match status" value="1"/>
</dbReference>
<dbReference type="GO" id="GO:0004567">
    <property type="term" value="F:beta-mannosidase activity"/>
    <property type="evidence" value="ECO:0007669"/>
    <property type="project" value="UniProtKB-EC"/>
</dbReference>
<dbReference type="InterPro" id="IPR036156">
    <property type="entry name" value="Beta-gal/glucu_dom_sf"/>
</dbReference>
<dbReference type="InterPro" id="IPR008979">
    <property type="entry name" value="Galactose-bd-like_sf"/>
</dbReference>
<dbReference type="Gene3D" id="2.60.40.10">
    <property type="entry name" value="Immunoglobulins"/>
    <property type="match status" value="1"/>
</dbReference>
<keyword evidence="9" id="KW-1185">Reference proteome</keyword>
<protein>
    <recommendedName>
        <fullName evidence="3">beta-mannosidase</fullName>
        <ecNumber evidence="3">3.2.1.25</ecNumber>
    </recommendedName>
</protein>
<dbReference type="Gene3D" id="2.60.120.260">
    <property type="entry name" value="Galactose-binding domain-like"/>
    <property type="match status" value="1"/>
</dbReference>
<dbReference type="GO" id="GO:0006516">
    <property type="term" value="P:glycoprotein catabolic process"/>
    <property type="evidence" value="ECO:0007669"/>
    <property type="project" value="TreeGrafter"/>
</dbReference>
<gene>
    <name evidence="8" type="ORF">CLV72_10681</name>
</gene>
<reference evidence="8 9" key="1">
    <citation type="submission" date="2018-03" db="EMBL/GenBank/DDBJ databases">
        <title>Genomic Encyclopedia of Archaeal and Bacterial Type Strains, Phase II (KMG-II): from individual species to whole genera.</title>
        <authorList>
            <person name="Goeker M."/>
        </authorList>
    </citation>
    <scope>NUCLEOTIDE SEQUENCE [LARGE SCALE GENOMIC DNA]</scope>
    <source>
        <strain evidence="8 9">DSM 45601</strain>
    </source>
</reference>
<comment type="catalytic activity">
    <reaction evidence="1">
        <text>Hydrolysis of terminal, non-reducing beta-D-mannose residues in beta-D-mannosides.</text>
        <dbReference type="EC" id="3.2.1.25"/>
    </reaction>
</comment>
<dbReference type="PANTHER" id="PTHR43730:SF1">
    <property type="entry name" value="BETA-MANNOSIDASE"/>
    <property type="match status" value="1"/>
</dbReference>
<evidence type="ECO:0000256" key="4">
    <source>
        <dbReference type="ARBA" id="ARBA00022801"/>
    </source>
</evidence>
<dbReference type="SUPFAM" id="SSF51445">
    <property type="entry name" value="(Trans)glycosidases"/>
    <property type="match status" value="1"/>
</dbReference>
<keyword evidence="4" id="KW-0378">Hydrolase</keyword>
<proteinExistence type="inferred from homology"/>
<dbReference type="SUPFAM" id="SSF49303">
    <property type="entry name" value="beta-Galactosidase/glucuronidase domain"/>
    <property type="match status" value="1"/>
</dbReference>
<evidence type="ECO:0000256" key="5">
    <source>
        <dbReference type="ARBA" id="ARBA00023295"/>
    </source>
</evidence>
<sequence length="836" mass="92348">MAERIDLRDDWTMRAVGAPPAAAPATEAGIPAAVPGCVHTDLLAAGLIPDPYLDANETALAWIGRTEWRYSRPLDVSGLVGPNGHERLDLVCEGLDTVAEIAVDGRTVGSTANMHRGYRFDLLPALRPGAGPAALEITFGSAYRYAEELRERLGDRPCSYPEPFNFIRKMACNFGWDWGPTLVTAGIWRPIWLHAWSTARLARVRPLVTVRTGPDGRRIGEAAVHVDIERSGPGREAELILRAAVAGRDVEVTVPAGATEATAVVEVPDPALWWPRGYGEAALYPLELVLAGPDGAELDSWRRRVGFRTVELDTSADDTGTAFTFVVNGRPVLVKGANWIPDDCFPSRVDAARYAQRLDQAVDANLNLLRIWGGGIYESDDFYRLCDERGLMVWQDFLFACAAYPEEEPLAAEVEAEARDAVVRLAPHPSLVLWNGNNENIWGYADWDWVEPLAGRSWGEGYYLDLLPRVVAELDPTRPYWPGSPYSGRPEVHPNDPAHGPMHIWDVWNRRDYTAYLEYRPRFVAEFGFQAPPAYATLRRAVSDRPLRPDSPGLLHHQKAVDGNGKLERGLAPHFAEPADFDDWHYLTQLNQARAIALGVEHFRAQQPTCMGTVVWQINDCWPVTSWAMVDGDARRKPLWYALRAAYRPRLVTLQPAAGGGLTAVLANDTDEAWDTTAVVARRDLSGRVLARAELPVRVPPRAVAHAVLPERVARPDVPQAELVTADADELRGHRFFTEDADIEYPAALFEAKVAAVPEGWLVTVTAQTLLRDLAIFADRLDPGAEVDDMLVTLLPGETHRFLVRGTAALDPAALVRPPVLRCVNDTVRRPRTPAA</sequence>
<evidence type="ECO:0000259" key="6">
    <source>
        <dbReference type="Pfam" id="PF00703"/>
    </source>
</evidence>
<comment type="caution">
    <text evidence="8">The sequence shown here is derived from an EMBL/GenBank/DDBJ whole genome shotgun (WGS) entry which is preliminary data.</text>
</comment>
<accession>A0A2T0Q016</accession>
<dbReference type="OrthoDB" id="9762066at2"/>
<evidence type="ECO:0000313" key="8">
    <source>
        <dbReference type="EMBL" id="PRX97045.1"/>
    </source>
</evidence>
<evidence type="ECO:0000256" key="2">
    <source>
        <dbReference type="ARBA" id="ARBA00007401"/>
    </source>
</evidence>
<feature type="domain" description="Glycoside hydrolase family 2 immunoglobulin-like beta-sandwich" evidence="6">
    <location>
        <begin position="244"/>
        <end position="308"/>
    </location>
</feature>
<organism evidence="8 9">
    <name type="scientific">Allonocardiopsis opalescens</name>
    <dbReference type="NCBI Taxonomy" id="1144618"/>
    <lineage>
        <taxon>Bacteria</taxon>
        <taxon>Bacillati</taxon>
        <taxon>Actinomycetota</taxon>
        <taxon>Actinomycetes</taxon>
        <taxon>Streptosporangiales</taxon>
        <taxon>Allonocardiopsis</taxon>
    </lineage>
</organism>
<dbReference type="InterPro" id="IPR050887">
    <property type="entry name" value="Beta-mannosidase_GH2"/>
</dbReference>
<evidence type="ECO:0000256" key="3">
    <source>
        <dbReference type="ARBA" id="ARBA00012754"/>
    </source>
</evidence>
<dbReference type="PANTHER" id="PTHR43730">
    <property type="entry name" value="BETA-MANNOSIDASE"/>
    <property type="match status" value="1"/>
</dbReference>
<dbReference type="FunFam" id="3.20.20.80:FF:000050">
    <property type="entry name" value="Beta-mannosidase B"/>
    <property type="match status" value="1"/>
</dbReference>
<dbReference type="Proteomes" id="UP000237846">
    <property type="component" value="Unassembled WGS sequence"/>
</dbReference>
<evidence type="ECO:0000313" key="9">
    <source>
        <dbReference type="Proteomes" id="UP000237846"/>
    </source>
</evidence>